<dbReference type="InParanoid" id="A0A1V9XHW3"/>
<evidence type="ECO:0000313" key="4">
    <source>
        <dbReference type="Proteomes" id="UP000192247"/>
    </source>
</evidence>
<feature type="transmembrane region" description="Helical" evidence="1">
    <location>
        <begin position="444"/>
        <end position="463"/>
    </location>
</feature>
<sequence>MVAMGSWRLRLLLHALFSFFQEMWLSAQPVLVLKLARVYGLDRLGACIPAASMAGSAAIMEGLSSMLLGRVFEPPLVLMLAAVFVSCFGCGLVFLVEDLLLGLTAASTVYGVGVGLARALTSTCKDDAAAGQLHFNREVGSILGGFIGGPLLFVLDDVLLMKGALLIISGISLHSVVVVLIQYRGQCQQFDIRPPSAVSRRSIGRDASVSESNYLTKDGPAAEPLLDKAIELERIETRVPLSLTIDGKLPFAAQRRHQTQDIGYRQRVNSLAERELHSVSHHVLERPARRRVNTEPTNADHNFNLVQKIIFAPERSVSVDVLHNAHTNAKTVQTSSVRRSASQVSLTTLAPIVQPLSAHVAILQVLRTGVFSLLLFTAISNVHLFAISTTLLDAYADKITPRLSAFAFDDIGPICIFLAFALAKLVGTLVADTLLRSYDVSEKTLVLLANFVGGFSLLATPFLHQFFVVATWASFLGLIEGALRFVQPSLIGVYLPARIANCGGAVVNVVSGLYAAVALPLFVYHYRDLEYSGAVPSFDLLYQIFGLVQLGVSYNWLFLEPFFDKPPSAAVEPRAAQGSDTE</sequence>
<feature type="transmembrane region" description="Helical" evidence="1">
    <location>
        <begin position="370"/>
        <end position="391"/>
    </location>
</feature>
<reference evidence="3 4" key="1">
    <citation type="journal article" date="2017" name="Gigascience">
        <title>Draft genome of the honey bee ectoparasitic mite, Tropilaelaps mercedesae, is shaped by the parasitic life history.</title>
        <authorList>
            <person name="Dong X."/>
            <person name="Armstrong S.D."/>
            <person name="Xia D."/>
            <person name="Makepeace B.L."/>
            <person name="Darby A.C."/>
            <person name="Kadowaki T."/>
        </authorList>
    </citation>
    <scope>NUCLEOTIDE SEQUENCE [LARGE SCALE GENOMIC DNA]</scope>
    <source>
        <strain evidence="3">Wuxi-XJTLU</strain>
    </source>
</reference>
<gene>
    <name evidence="3" type="ORF">BIW11_09944</name>
</gene>
<dbReference type="EMBL" id="MNPL01010442">
    <property type="protein sequence ID" value="OQR73120.1"/>
    <property type="molecule type" value="Genomic_DNA"/>
</dbReference>
<dbReference type="InterPro" id="IPR036259">
    <property type="entry name" value="MFS_trans_sf"/>
</dbReference>
<feature type="signal peptide" evidence="2">
    <location>
        <begin position="1"/>
        <end position="27"/>
    </location>
</feature>
<dbReference type="OrthoDB" id="6508821at2759"/>
<feature type="transmembrane region" description="Helical" evidence="1">
    <location>
        <begin position="76"/>
        <end position="96"/>
    </location>
</feature>
<feature type="transmembrane region" description="Helical" evidence="1">
    <location>
        <begin position="469"/>
        <end position="487"/>
    </location>
</feature>
<evidence type="ECO:0000256" key="1">
    <source>
        <dbReference type="SAM" id="Phobius"/>
    </source>
</evidence>
<evidence type="ECO:0000256" key="2">
    <source>
        <dbReference type="SAM" id="SignalP"/>
    </source>
</evidence>
<feature type="transmembrane region" description="Helical" evidence="1">
    <location>
        <begin position="499"/>
        <end position="520"/>
    </location>
</feature>
<keyword evidence="1" id="KW-0472">Membrane</keyword>
<name>A0A1V9XHW3_9ACAR</name>
<dbReference type="SUPFAM" id="SSF103473">
    <property type="entry name" value="MFS general substrate transporter"/>
    <property type="match status" value="1"/>
</dbReference>
<dbReference type="Proteomes" id="UP000192247">
    <property type="component" value="Unassembled WGS sequence"/>
</dbReference>
<keyword evidence="4" id="KW-1185">Reference proteome</keyword>
<feature type="chain" id="PRO_5012415821" evidence="2">
    <location>
        <begin position="28"/>
        <end position="582"/>
    </location>
</feature>
<proteinExistence type="predicted"/>
<feature type="transmembrane region" description="Helical" evidence="1">
    <location>
        <begin position="540"/>
        <end position="559"/>
    </location>
</feature>
<keyword evidence="1" id="KW-0812">Transmembrane</keyword>
<keyword evidence="2" id="KW-0732">Signal</keyword>
<dbReference type="PANTHER" id="PTHR11360">
    <property type="entry name" value="MONOCARBOXYLATE TRANSPORTER"/>
    <property type="match status" value="1"/>
</dbReference>
<evidence type="ECO:0000313" key="3">
    <source>
        <dbReference type="EMBL" id="OQR73120.1"/>
    </source>
</evidence>
<protein>
    <submittedName>
        <fullName evidence="3">Uncharacterized protein</fullName>
    </submittedName>
</protein>
<comment type="caution">
    <text evidence="3">The sequence shown here is derived from an EMBL/GenBank/DDBJ whole genome shotgun (WGS) entry which is preliminary data.</text>
</comment>
<dbReference type="AlphaFoldDB" id="A0A1V9XHW3"/>
<organism evidence="3 4">
    <name type="scientific">Tropilaelaps mercedesae</name>
    <dbReference type="NCBI Taxonomy" id="418985"/>
    <lineage>
        <taxon>Eukaryota</taxon>
        <taxon>Metazoa</taxon>
        <taxon>Ecdysozoa</taxon>
        <taxon>Arthropoda</taxon>
        <taxon>Chelicerata</taxon>
        <taxon>Arachnida</taxon>
        <taxon>Acari</taxon>
        <taxon>Parasitiformes</taxon>
        <taxon>Mesostigmata</taxon>
        <taxon>Gamasina</taxon>
        <taxon>Dermanyssoidea</taxon>
        <taxon>Laelapidae</taxon>
        <taxon>Tropilaelaps</taxon>
    </lineage>
</organism>
<accession>A0A1V9XHW3</accession>
<dbReference type="PANTHER" id="PTHR11360:SF303">
    <property type="entry name" value="MAJOR FACILITATOR SUPERFAMILY (MFS) PROFILE DOMAIN-CONTAINING PROTEIN"/>
    <property type="match status" value="1"/>
</dbReference>
<feature type="transmembrane region" description="Helical" evidence="1">
    <location>
        <begin position="159"/>
        <end position="183"/>
    </location>
</feature>
<dbReference type="GO" id="GO:0008028">
    <property type="term" value="F:monocarboxylic acid transmembrane transporter activity"/>
    <property type="evidence" value="ECO:0007669"/>
    <property type="project" value="TreeGrafter"/>
</dbReference>
<dbReference type="InterPro" id="IPR050327">
    <property type="entry name" value="Proton-linked_MCT"/>
</dbReference>
<keyword evidence="1" id="KW-1133">Transmembrane helix</keyword>
<feature type="transmembrane region" description="Helical" evidence="1">
    <location>
        <begin position="411"/>
        <end position="432"/>
    </location>
</feature>